<keyword evidence="1" id="KW-1133">Transmembrane helix</keyword>
<dbReference type="KEGG" id="dsf:UWK_01526"/>
<feature type="transmembrane region" description="Helical" evidence="1">
    <location>
        <begin position="67"/>
        <end position="87"/>
    </location>
</feature>
<dbReference type="Proteomes" id="UP000011721">
    <property type="component" value="Chromosome"/>
</dbReference>
<sequence>MDVAQLIPTPDVLQVPWGWFQVLLTVTFFLHLVVMNILLGCSVIVFFRHATGKSTDINKRISGKLPLTVAFAVNFGVAPLLFVQVLYGHFIYASSVLMAIYWLSIFVLLILAYYGTYIYSLNFDRLTGFRTVLTGFIAGILLVVSFIFTSNMSLMTNVEAWPAYFSNAQGTLLIFSDPSLVPRFLHSVLGAVAVGGLSIGLYYDLKKRKGEAGAEEGVAVGMNWFAGATMLNVGIGSWYWGTLPASVRSLGGDGGAFFLIFIILGIIAAIFSLIYGMRHEVRLAVYYLMGSLFCMTLVREFARRLTLAPWFKTSDLEVVPQYSPLIVFLLVFAGGLACVWYMIRLVLTDKEARS</sequence>
<feature type="transmembrane region" description="Helical" evidence="1">
    <location>
        <begin position="322"/>
        <end position="343"/>
    </location>
</feature>
<dbReference type="AlphaFoldDB" id="M1NEF4"/>
<dbReference type="HOGENOM" id="CLU_065972_0_0_7"/>
<reference evidence="3" key="1">
    <citation type="journal article" date="2013" name="Stand. Genomic Sci.">
        <title>Complete genome sequence of Desulfocapsa sulfexigens, a marine deltaproteobacterium specialized in disproportionating inorganic sulfur compounds.</title>
        <authorList>
            <person name="Finster K.W."/>
            <person name="Kjeldsen K.U."/>
            <person name="Kube M."/>
            <person name="Reinhardt R."/>
            <person name="Mussmann M."/>
            <person name="Amann R."/>
            <person name="Schreiber L."/>
        </authorList>
    </citation>
    <scope>NUCLEOTIDE SEQUENCE [LARGE SCALE GENOMIC DNA]</scope>
    <source>
        <strain evidence="3">DSM 10523 / SB164P1</strain>
    </source>
</reference>
<dbReference type="STRING" id="1167006.UWK_01526"/>
<organism evidence="2 3">
    <name type="scientific">Desulfocapsa sulfexigens (strain DSM 10523 / SB164P1)</name>
    <dbReference type="NCBI Taxonomy" id="1167006"/>
    <lineage>
        <taxon>Bacteria</taxon>
        <taxon>Pseudomonadati</taxon>
        <taxon>Thermodesulfobacteriota</taxon>
        <taxon>Desulfobulbia</taxon>
        <taxon>Desulfobulbales</taxon>
        <taxon>Desulfocapsaceae</taxon>
        <taxon>Desulfocapsa</taxon>
    </lineage>
</organism>
<gene>
    <name evidence="2" type="ordered locus">UWK_01526</name>
</gene>
<evidence type="ECO:0000313" key="3">
    <source>
        <dbReference type="Proteomes" id="UP000011721"/>
    </source>
</evidence>
<evidence type="ECO:0000256" key="1">
    <source>
        <dbReference type="SAM" id="Phobius"/>
    </source>
</evidence>
<proteinExistence type="predicted"/>
<dbReference type="PATRIC" id="fig|1167006.5.peg.1680"/>
<feature type="transmembrane region" description="Helical" evidence="1">
    <location>
        <begin position="131"/>
        <end position="148"/>
    </location>
</feature>
<dbReference type="RefSeq" id="WP_015403775.1">
    <property type="nucleotide sequence ID" value="NC_020304.1"/>
</dbReference>
<name>M1NEF4_DESSD</name>
<feature type="transmembrane region" description="Helical" evidence="1">
    <location>
        <begin position="283"/>
        <end position="302"/>
    </location>
</feature>
<dbReference type="EMBL" id="CP003985">
    <property type="protein sequence ID" value="AGF78084.1"/>
    <property type="molecule type" value="Genomic_DNA"/>
</dbReference>
<keyword evidence="1" id="KW-0472">Membrane</keyword>
<keyword evidence="1" id="KW-0812">Transmembrane</keyword>
<keyword evidence="3" id="KW-1185">Reference proteome</keyword>
<dbReference type="OrthoDB" id="9810382at2"/>
<dbReference type="eggNOG" id="COG1271">
    <property type="taxonomic scope" value="Bacteria"/>
</dbReference>
<feature type="transmembrane region" description="Helical" evidence="1">
    <location>
        <begin position="217"/>
        <end position="240"/>
    </location>
</feature>
<feature type="transmembrane region" description="Helical" evidence="1">
    <location>
        <begin position="184"/>
        <end position="205"/>
    </location>
</feature>
<evidence type="ECO:0000313" key="2">
    <source>
        <dbReference type="EMBL" id="AGF78084.1"/>
    </source>
</evidence>
<feature type="transmembrane region" description="Helical" evidence="1">
    <location>
        <begin position="99"/>
        <end position="119"/>
    </location>
</feature>
<feature type="transmembrane region" description="Helical" evidence="1">
    <location>
        <begin position="255"/>
        <end position="276"/>
    </location>
</feature>
<protein>
    <submittedName>
        <fullName evidence="2">Uncharacterized protein</fullName>
    </submittedName>
</protein>
<feature type="transmembrane region" description="Helical" evidence="1">
    <location>
        <begin position="20"/>
        <end position="47"/>
    </location>
</feature>
<accession>M1NEF4</accession>